<evidence type="ECO:0000259" key="3">
    <source>
        <dbReference type="Pfam" id="PF16900"/>
    </source>
</evidence>
<feature type="compositionally biased region" description="Polar residues" evidence="2">
    <location>
        <begin position="97"/>
        <end position="108"/>
    </location>
</feature>
<evidence type="ECO:0000256" key="2">
    <source>
        <dbReference type="SAM" id="MobiDB-lite"/>
    </source>
</evidence>
<gene>
    <name evidence="4" type="ORF">DACRYDRAFT_23052</name>
</gene>
<feature type="compositionally biased region" description="Low complexity" evidence="2">
    <location>
        <begin position="55"/>
        <end position="74"/>
    </location>
</feature>
<dbReference type="InterPro" id="IPR012340">
    <property type="entry name" value="NA-bd_OB-fold"/>
</dbReference>
<sequence length="433" mass="46452">FLQIESVNRKTVAGYRSITVTRGVPVGTPGDICGSPTEISLRVGAIVPTDPVVGTTAPSRARTASRTSFRRSSPWKSQCATPLVPKDRADGGDLRSNGGSKQQPSASQPGGEGRSVTTKSITASKAVANGGQPQGRQAYGGLNKNSKVISMHPNAKVSVPNASSNIQASTSSECQPKSSSATTGSSAANGQLPASANAVSTVKTTQHFNLSNFITAAALEHKNETREGFVLTLKIVDKDGNKMLVGSFDPVAIERVMAEAVVGKVRVCPVKEEFFQPDILPLQMMLKYNSTFSFPNSDFEIPAMPMQLTGIHLLRGLEFKSRVNVLGVVLHVGQVASFSKKKRVAGEEAEGDEGDDTAERRRLEVQLVDRSLFVVRLTLWDQKADDFKAKRGDVLLLKKVVVVNHGGVSLNAYKFTKLDFEPNISGVTELKDW</sequence>
<dbReference type="InterPro" id="IPR031657">
    <property type="entry name" value="REPA_OB_2"/>
</dbReference>
<feature type="compositionally biased region" description="Low complexity" evidence="2">
    <location>
        <begin position="178"/>
        <end position="188"/>
    </location>
</feature>
<organism evidence="4 5">
    <name type="scientific">Dacryopinax primogenitus (strain DJM 731)</name>
    <name type="common">Brown rot fungus</name>
    <dbReference type="NCBI Taxonomy" id="1858805"/>
    <lineage>
        <taxon>Eukaryota</taxon>
        <taxon>Fungi</taxon>
        <taxon>Dikarya</taxon>
        <taxon>Basidiomycota</taxon>
        <taxon>Agaricomycotina</taxon>
        <taxon>Dacrymycetes</taxon>
        <taxon>Dacrymycetales</taxon>
        <taxon>Dacrymycetaceae</taxon>
        <taxon>Dacryopinax</taxon>
    </lineage>
</organism>
<dbReference type="GeneID" id="63688131"/>
<evidence type="ECO:0000313" key="4">
    <source>
        <dbReference type="EMBL" id="EJU00645.1"/>
    </source>
</evidence>
<name>M5FXY5_DACPD</name>
<dbReference type="GO" id="GO:0003677">
    <property type="term" value="F:DNA binding"/>
    <property type="evidence" value="ECO:0007669"/>
    <property type="project" value="UniProtKB-KW"/>
</dbReference>
<dbReference type="Gene3D" id="2.40.50.140">
    <property type="entry name" value="Nucleic acid-binding proteins"/>
    <property type="match status" value="1"/>
</dbReference>
<feature type="compositionally biased region" description="Polar residues" evidence="2">
    <location>
        <begin position="160"/>
        <end position="177"/>
    </location>
</feature>
<evidence type="ECO:0000313" key="5">
    <source>
        <dbReference type="Proteomes" id="UP000030653"/>
    </source>
</evidence>
<evidence type="ECO:0000256" key="1">
    <source>
        <dbReference type="ARBA" id="ARBA00023125"/>
    </source>
</evidence>
<dbReference type="EMBL" id="JH795866">
    <property type="protein sequence ID" value="EJU00645.1"/>
    <property type="molecule type" value="Genomic_DNA"/>
</dbReference>
<dbReference type="HOGENOM" id="CLU_051968_0_0_1"/>
<keyword evidence="5" id="KW-1185">Reference proteome</keyword>
<protein>
    <recommendedName>
        <fullName evidence="3">Replication protein A OB domain-containing protein</fullName>
    </recommendedName>
</protein>
<accession>M5FXY5</accession>
<dbReference type="Proteomes" id="UP000030653">
    <property type="component" value="Unassembled WGS sequence"/>
</dbReference>
<dbReference type="Pfam" id="PF16900">
    <property type="entry name" value="REPA_OB_2"/>
    <property type="match status" value="1"/>
</dbReference>
<dbReference type="AlphaFoldDB" id="M5FXY5"/>
<feature type="domain" description="Replication protein A OB" evidence="3">
    <location>
        <begin position="315"/>
        <end position="417"/>
    </location>
</feature>
<keyword evidence="1" id="KW-0238">DNA-binding</keyword>
<feature type="non-terminal residue" evidence="4">
    <location>
        <position position="433"/>
    </location>
</feature>
<reference evidence="4 5" key="1">
    <citation type="journal article" date="2012" name="Science">
        <title>The Paleozoic origin of enzymatic lignin decomposition reconstructed from 31 fungal genomes.</title>
        <authorList>
            <person name="Floudas D."/>
            <person name="Binder M."/>
            <person name="Riley R."/>
            <person name="Barry K."/>
            <person name="Blanchette R.A."/>
            <person name="Henrissat B."/>
            <person name="Martinez A.T."/>
            <person name="Otillar R."/>
            <person name="Spatafora J.W."/>
            <person name="Yadav J.S."/>
            <person name="Aerts A."/>
            <person name="Benoit I."/>
            <person name="Boyd A."/>
            <person name="Carlson A."/>
            <person name="Copeland A."/>
            <person name="Coutinho P.M."/>
            <person name="de Vries R.P."/>
            <person name="Ferreira P."/>
            <person name="Findley K."/>
            <person name="Foster B."/>
            <person name="Gaskell J."/>
            <person name="Glotzer D."/>
            <person name="Gorecki P."/>
            <person name="Heitman J."/>
            <person name="Hesse C."/>
            <person name="Hori C."/>
            <person name="Igarashi K."/>
            <person name="Jurgens J.A."/>
            <person name="Kallen N."/>
            <person name="Kersten P."/>
            <person name="Kohler A."/>
            <person name="Kuees U."/>
            <person name="Kumar T.K.A."/>
            <person name="Kuo A."/>
            <person name="LaButti K."/>
            <person name="Larrondo L.F."/>
            <person name="Lindquist E."/>
            <person name="Ling A."/>
            <person name="Lombard V."/>
            <person name="Lucas S."/>
            <person name="Lundell T."/>
            <person name="Martin R."/>
            <person name="McLaughlin D.J."/>
            <person name="Morgenstern I."/>
            <person name="Morin E."/>
            <person name="Murat C."/>
            <person name="Nagy L.G."/>
            <person name="Nolan M."/>
            <person name="Ohm R.A."/>
            <person name="Patyshakuliyeva A."/>
            <person name="Rokas A."/>
            <person name="Ruiz-Duenas F.J."/>
            <person name="Sabat G."/>
            <person name="Salamov A."/>
            <person name="Samejima M."/>
            <person name="Schmutz J."/>
            <person name="Slot J.C."/>
            <person name="St John F."/>
            <person name="Stenlid J."/>
            <person name="Sun H."/>
            <person name="Sun S."/>
            <person name="Syed K."/>
            <person name="Tsang A."/>
            <person name="Wiebenga A."/>
            <person name="Young D."/>
            <person name="Pisabarro A."/>
            <person name="Eastwood D.C."/>
            <person name="Martin F."/>
            <person name="Cullen D."/>
            <person name="Grigoriev I.V."/>
            <person name="Hibbett D.S."/>
        </authorList>
    </citation>
    <scope>NUCLEOTIDE SEQUENCE [LARGE SCALE GENOMIC DNA]</scope>
    <source>
        <strain evidence="4 5">DJM-731 SS1</strain>
    </source>
</reference>
<dbReference type="SUPFAM" id="SSF50249">
    <property type="entry name" value="Nucleic acid-binding proteins"/>
    <property type="match status" value="1"/>
</dbReference>
<dbReference type="STRING" id="1858805.M5FXY5"/>
<dbReference type="RefSeq" id="XP_040627542.1">
    <property type="nucleotide sequence ID" value="XM_040773069.1"/>
</dbReference>
<dbReference type="OrthoDB" id="1751331at2759"/>
<feature type="region of interest" description="Disordered" evidence="2">
    <location>
        <begin position="157"/>
        <end position="189"/>
    </location>
</feature>
<feature type="region of interest" description="Disordered" evidence="2">
    <location>
        <begin position="50"/>
        <end position="118"/>
    </location>
</feature>
<proteinExistence type="predicted"/>